<dbReference type="AlphaFoldDB" id="A0A927BQW0"/>
<keyword evidence="6 8" id="KW-0807">Transducer</keyword>
<dbReference type="InterPro" id="IPR033480">
    <property type="entry name" value="sCache_2"/>
</dbReference>
<keyword evidence="3 9" id="KW-0812">Transmembrane</keyword>
<feature type="domain" description="Methyl-accepting transducer" evidence="10">
    <location>
        <begin position="291"/>
        <end position="527"/>
    </location>
</feature>
<dbReference type="CDD" id="cd11386">
    <property type="entry name" value="MCP_signal"/>
    <property type="match status" value="1"/>
</dbReference>
<evidence type="ECO:0000256" key="4">
    <source>
        <dbReference type="ARBA" id="ARBA00022989"/>
    </source>
</evidence>
<dbReference type="SMART" id="SM00304">
    <property type="entry name" value="HAMP"/>
    <property type="match status" value="1"/>
</dbReference>
<accession>A0A927BQW0</accession>
<dbReference type="CDD" id="cd06225">
    <property type="entry name" value="HAMP"/>
    <property type="match status" value="1"/>
</dbReference>
<dbReference type="InterPro" id="IPR004089">
    <property type="entry name" value="MCPsignal_dom"/>
</dbReference>
<evidence type="ECO:0000259" key="10">
    <source>
        <dbReference type="PROSITE" id="PS50111"/>
    </source>
</evidence>
<organism evidence="12 13">
    <name type="scientific">Paenibacillus sabuli</name>
    <dbReference type="NCBI Taxonomy" id="2772509"/>
    <lineage>
        <taxon>Bacteria</taxon>
        <taxon>Bacillati</taxon>
        <taxon>Bacillota</taxon>
        <taxon>Bacilli</taxon>
        <taxon>Bacillales</taxon>
        <taxon>Paenibacillaceae</taxon>
        <taxon>Paenibacillus</taxon>
    </lineage>
</organism>
<dbReference type="Pfam" id="PF00672">
    <property type="entry name" value="HAMP"/>
    <property type="match status" value="1"/>
</dbReference>
<evidence type="ECO:0000256" key="7">
    <source>
        <dbReference type="ARBA" id="ARBA00029447"/>
    </source>
</evidence>
<evidence type="ECO:0000256" key="5">
    <source>
        <dbReference type="ARBA" id="ARBA00023136"/>
    </source>
</evidence>
<dbReference type="RefSeq" id="WP_190916321.1">
    <property type="nucleotide sequence ID" value="NZ_JACXIZ010000013.1"/>
</dbReference>
<keyword evidence="5 9" id="KW-0472">Membrane</keyword>
<dbReference type="PROSITE" id="PS50885">
    <property type="entry name" value="HAMP"/>
    <property type="match status" value="1"/>
</dbReference>
<dbReference type="PANTHER" id="PTHR32089">
    <property type="entry name" value="METHYL-ACCEPTING CHEMOTAXIS PROTEIN MCPB"/>
    <property type="match status" value="1"/>
</dbReference>
<proteinExistence type="inferred from homology"/>
<comment type="caution">
    <text evidence="12">The sequence shown here is derived from an EMBL/GenBank/DDBJ whole genome shotgun (WGS) entry which is preliminary data.</text>
</comment>
<dbReference type="Gene3D" id="3.30.450.20">
    <property type="entry name" value="PAS domain"/>
    <property type="match status" value="1"/>
</dbReference>
<protein>
    <submittedName>
        <fullName evidence="12">Cache domain-containing protein</fullName>
    </submittedName>
</protein>
<dbReference type="Pfam" id="PF00015">
    <property type="entry name" value="MCPsignal"/>
    <property type="match status" value="1"/>
</dbReference>
<evidence type="ECO:0000256" key="2">
    <source>
        <dbReference type="ARBA" id="ARBA00022475"/>
    </source>
</evidence>
<gene>
    <name evidence="12" type="ORF">IDH44_07760</name>
</gene>
<dbReference type="InterPro" id="IPR004090">
    <property type="entry name" value="Chemotax_Me-accpt_rcpt"/>
</dbReference>
<dbReference type="GO" id="GO:0005886">
    <property type="term" value="C:plasma membrane"/>
    <property type="evidence" value="ECO:0007669"/>
    <property type="project" value="UniProtKB-SubCell"/>
</dbReference>
<dbReference type="Gene3D" id="6.10.340.10">
    <property type="match status" value="1"/>
</dbReference>
<reference evidence="12" key="1">
    <citation type="submission" date="2020-09" db="EMBL/GenBank/DDBJ databases">
        <title>A novel bacterium of genus Paenibacillus, isolated from South China Sea.</title>
        <authorList>
            <person name="Huang H."/>
            <person name="Mo K."/>
            <person name="Hu Y."/>
        </authorList>
    </citation>
    <scope>NUCLEOTIDE SEQUENCE</scope>
    <source>
        <strain evidence="12">IB182496</strain>
    </source>
</reference>
<comment type="similarity">
    <text evidence="7">Belongs to the methyl-accepting chemotaxis (MCP) protein family.</text>
</comment>
<feature type="transmembrane region" description="Helical" evidence="9">
    <location>
        <begin position="198"/>
        <end position="221"/>
    </location>
</feature>
<dbReference type="Gene3D" id="1.10.287.950">
    <property type="entry name" value="Methyl-accepting chemotaxis protein"/>
    <property type="match status" value="1"/>
</dbReference>
<dbReference type="Proteomes" id="UP000621560">
    <property type="component" value="Unassembled WGS sequence"/>
</dbReference>
<dbReference type="PRINTS" id="PR00260">
    <property type="entry name" value="CHEMTRNSDUCR"/>
</dbReference>
<evidence type="ECO:0000256" key="8">
    <source>
        <dbReference type="PROSITE-ProRule" id="PRU00284"/>
    </source>
</evidence>
<evidence type="ECO:0000259" key="11">
    <source>
        <dbReference type="PROSITE" id="PS50885"/>
    </source>
</evidence>
<dbReference type="SMART" id="SM01049">
    <property type="entry name" value="Cache_2"/>
    <property type="match status" value="1"/>
</dbReference>
<evidence type="ECO:0000256" key="9">
    <source>
        <dbReference type="SAM" id="Phobius"/>
    </source>
</evidence>
<evidence type="ECO:0000256" key="6">
    <source>
        <dbReference type="ARBA" id="ARBA00023224"/>
    </source>
</evidence>
<feature type="domain" description="HAMP" evidence="11">
    <location>
        <begin position="219"/>
        <end position="272"/>
    </location>
</feature>
<dbReference type="EMBL" id="JACXIZ010000013">
    <property type="protein sequence ID" value="MBD2845083.1"/>
    <property type="molecule type" value="Genomic_DNA"/>
</dbReference>
<dbReference type="GO" id="GO:0004888">
    <property type="term" value="F:transmembrane signaling receptor activity"/>
    <property type="evidence" value="ECO:0007669"/>
    <property type="project" value="InterPro"/>
</dbReference>
<comment type="subcellular location">
    <subcellularLocation>
        <location evidence="1">Cell membrane</location>
        <topology evidence="1">Multi-pass membrane protein</topology>
    </subcellularLocation>
</comment>
<dbReference type="SUPFAM" id="SSF58104">
    <property type="entry name" value="Methyl-accepting chemotaxis protein (MCP) signaling domain"/>
    <property type="match status" value="1"/>
</dbReference>
<evidence type="ECO:0000313" key="13">
    <source>
        <dbReference type="Proteomes" id="UP000621560"/>
    </source>
</evidence>
<dbReference type="InterPro" id="IPR003660">
    <property type="entry name" value="HAMP_dom"/>
</dbReference>
<dbReference type="PROSITE" id="PS50111">
    <property type="entry name" value="CHEMOTAXIS_TRANSDUC_2"/>
    <property type="match status" value="1"/>
</dbReference>
<keyword evidence="2" id="KW-1003">Cell membrane</keyword>
<dbReference type="Pfam" id="PF17200">
    <property type="entry name" value="sCache_2"/>
    <property type="match status" value="1"/>
</dbReference>
<dbReference type="GO" id="GO:0006935">
    <property type="term" value="P:chemotaxis"/>
    <property type="evidence" value="ECO:0007669"/>
    <property type="project" value="InterPro"/>
</dbReference>
<dbReference type="GO" id="GO:0007165">
    <property type="term" value="P:signal transduction"/>
    <property type="evidence" value="ECO:0007669"/>
    <property type="project" value="UniProtKB-KW"/>
</dbReference>
<dbReference type="PANTHER" id="PTHR32089:SF114">
    <property type="entry name" value="METHYL-ACCEPTING CHEMOTAXIS PROTEIN MCPB"/>
    <property type="match status" value="1"/>
</dbReference>
<sequence>MLKLPIRVKLLLVCFLLLIIPLVSLGIVTYEVADHESTELVKDSLRNNVRLAGTTLYALDEMVQNGSMPLEEAQETLRVKLLGERGEDGTRPITDRFDMGEHGYFFVLDAQGVLLGHPTREGDSLWDEQSKGDYYIRNMVEAAQQGGGFVNYDFALPGTDELATKVTYAELYPEWGWIIAAGSYLQDFKGGQRNILEAMLLTLGICLAVGIVGLLLFAFHISRPVMRMAQRAERIAEGDLTGEPIKVKNRDETGKLAQSFNHLIDNLRELAGNQTLSANALAAAAGNLNHTIVETKEAVNQTSASISEVAGNNQTQATSLEETSRAMEEMAGGIQRIATTSSAAFESSTVTLQEAENGNTLIQRSSGQMTAVSETVGTLSGVVRQLGERSQQIGDIAGAISDISKQTNLLALNASIEAARAGEHGKGFAVVAEEIRKLAVRAGTSSGQVAELIESIRGDIEDTVQSMHQGEREVAEGVSSIRETGEAFARILEATRSVVGQVEEASAAAEQMSASAEQISASLQEMERLSSGTAGAAQAVASAAGEQRAAMENITDSANSLTGMSDNMRELATRFKL</sequence>
<keyword evidence="13" id="KW-1185">Reference proteome</keyword>
<keyword evidence="4 9" id="KW-1133">Transmembrane helix</keyword>
<name>A0A927BQW0_9BACL</name>
<dbReference type="SMART" id="SM00283">
    <property type="entry name" value="MA"/>
    <property type="match status" value="1"/>
</dbReference>
<evidence type="ECO:0000313" key="12">
    <source>
        <dbReference type="EMBL" id="MBD2845083.1"/>
    </source>
</evidence>
<evidence type="ECO:0000256" key="3">
    <source>
        <dbReference type="ARBA" id="ARBA00022692"/>
    </source>
</evidence>
<evidence type="ECO:0000256" key="1">
    <source>
        <dbReference type="ARBA" id="ARBA00004651"/>
    </source>
</evidence>